<keyword evidence="2" id="KW-1185">Reference proteome</keyword>
<accession>T0RJY4</accession>
<dbReference type="InParanoid" id="T0RJY4"/>
<dbReference type="Proteomes" id="UP000030762">
    <property type="component" value="Unassembled WGS sequence"/>
</dbReference>
<evidence type="ECO:0000313" key="2">
    <source>
        <dbReference type="Proteomes" id="UP000030762"/>
    </source>
</evidence>
<dbReference type="AlphaFoldDB" id="T0RJY4"/>
<proteinExistence type="predicted"/>
<dbReference type="EMBL" id="JH767177">
    <property type="protein sequence ID" value="EQC30237.1"/>
    <property type="molecule type" value="Genomic_DNA"/>
</dbReference>
<organism evidence="1 2">
    <name type="scientific">Saprolegnia diclina (strain VS20)</name>
    <dbReference type="NCBI Taxonomy" id="1156394"/>
    <lineage>
        <taxon>Eukaryota</taxon>
        <taxon>Sar</taxon>
        <taxon>Stramenopiles</taxon>
        <taxon>Oomycota</taxon>
        <taxon>Saprolegniomycetes</taxon>
        <taxon>Saprolegniales</taxon>
        <taxon>Saprolegniaceae</taxon>
        <taxon>Saprolegnia</taxon>
    </lineage>
</organism>
<evidence type="ECO:0000313" key="1">
    <source>
        <dbReference type="EMBL" id="EQC30237.1"/>
    </source>
</evidence>
<sequence>MLDRTATTKGVLRWRWAVLKDQVYEDGFHKTAMQNKVNDVKNDVLSRPATTTFEDLTRALGFELRKSQRQRTMASCMDLDVRLRLVVAEARDKDGPIMVAHVFRSSHTPTDRNYRQAGRAALAGDFLIHG</sequence>
<dbReference type="OrthoDB" id="68750at2759"/>
<dbReference type="OMA" id="VLRWRWA"/>
<name>T0RJY4_SAPDV</name>
<protein>
    <submittedName>
        <fullName evidence="1">Uncharacterized protein</fullName>
    </submittedName>
</protein>
<dbReference type="GeneID" id="19952814"/>
<dbReference type="RefSeq" id="XP_008616369.1">
    <property type="nucleotide sequence ID" value="XM_008618147.1"/>
</dbReference>
<gene>
    <name evidence="1" type="ORF">SDRG_12087</name>
</gene>
<dbReference type="VEuPathDB" id="FungiDB:SDRG_12087"/>
<reference evidence="1 2" key="1">
    <citation type="submission" date="2012-04" db="EMBL/GenBank/DDBJ databases">
        <title>The Genome Sequence of Saprolegnia declina VS20.</title>
        <authorList>
            <consortium name="The Broad Institute Genome Sequencing Platform"/>
            <person name="Russ C."/>
            <person name="Nusbaum C."/>
            <person name="Tyler B."/>
            <person name="van West P."/>
            <person name="Dieguez-Uribeondo J."/>
            <person name="de Bruijn I."/>
            <person name="Tripathy S."/>
            <person name="Jiang R."/>
            <person name="Young S.K."/>
            <person name="Zeng Q."/>
            <person name="Gargeya S."/>
            <person name="Fitzgerald M."/>
            <person name="Haas B."/>
            <person name="Abouelleil A."/>
            <person name="Alvarado L."/>
            <person name="Arachchi H.M."/>
            <person name="Berlin A."/>
            <person name="Chapman S.B."/>
            <person name="Goldberg J."/>
            <person name="Griggs A."/>
            <person name="Gujja S."/>
            <person name="Hansen M."/>
            <person name="Howarth C."/>
            <person name="Imamovic A."/>
            <person name="Larimer J."/>
            <person name="McCowen C."/>
            <person name="Montmayeur A."/>
            <person name="Murphy C."/>
            <person name="Neiman D."/>
            <person name="Pearson M."/>
            <person name="Priest M."/>
            <person name="Roberts A."/>
            <person name="Saif S."/>
            <person name="Shea T."/>
            <person name="Sisk P."/>
            <person name="Sykes S."/>
            <person name="Wortman J."/>
            <person name="Nusbaum C."/>
            <person name="Birren B."/>
        </authorList>
    </citation>
    <scope>NUCLEOTIDE SEQUENCE [LARGE SCALE GENOMIC DNA]</scope>
    <source>
        <strain evidence="1 2">VS20</strain>
    </source>
</reference>